<evidence type="ECO:0000313" key="5">
    <source>
        <dbReference type="Proteomes" id="UP000786811"/>
    </source>
</evidence>
<name>A0A8J2HU54_COTCN</name>
<evidence type="ECO:0000313" key="4">
    <source>
        <dbReference type="EMBL" id="CAG5108997.1"/>
    </source>
</evidence>
<comment type="similarity">
    <text evidence="1">Belongs to the ACBP family.</text>
</comment>
<dbReference type="GO" id="GO:0019915">
    <property type="term" value="P:lipid storage"/>
    <property type="evidence" value="ECO:0007669"/>
    <property type="project" value="UniProtKB-ARBA"/>
</dbReference>
<evidence type="ECO:0000256" key="1">
    <source>
        <dbReference type="ARBA" id="ARBA00005567"/>
    </source>
</evidence>
<dbReference type="PANTHER" id="PTHR23310">
    <property type="entry name" value="ACYL-COA-BINDING PROTEIN, ACBP"/>
    <property type="match status" value="1"/>
</dbReference>
<accession>A0A8J2HU54</accession>
<dbReference type="InterPro" id="IPR035984">
    <property type="entry name" value="Acyl-CoA-binding_sf"/>
</dbReference>
<dbReference type="Gene3D" id="1.20.80.10">
    <property type="match status" value="1"/>
</dbReference>
<dbReference type="PANTHER" id="PTHR23310:SF62">
    <property type="entry name" value="ACYL-COA BINDING PROTEIN 1, ISOFORM A"/>
    <property type="match status" value="1"/>
</dbReference>
<organism evidence="4 5">
    <name type="scientific">Cotesia congregata</name>
    <name type="common">Parasitoid wasp</name>
    <name type="synonym">Apanteles congregatus</name>
    <dbReference type="NCBI Taxonomy" id="51543"/>
    <lineage>
        <taxon>Eukaryota</taxon>
        <taxon>Metazoa</taxon>
        <taxon>Ecdysozoa</taxon>
        <taxon>Arthropoda</taxon>
        <taxon>Hexapoda</taxon>
        <taxon>Insecta</taxon>
        <taxon>Pterygota</taxon>
        <taxon>Neoptera</taxon>
        <taxon>Endopterygota</taxon>
        <taxon>Hymenoptera</taxon>
        <taxon>Apocrita</taxon>
        <taxon>Ichneumonoidea</taxon>
        <taxon>Braconidae</taxon>
        <taxon>Microgastrinae</taxon>
        <taxon>Cotesia</taxon>
    </lineage>
</organism>
<proteinExistence type="inferred from homology"/>
<comment type="caution">
    <text evidence="4">The sequence shown here is derived from an EMBL/GenBank/DDBJ whole genome shotgun (WGS) entry which is preliminary data.</text>
</comment>
<evidence type="ECO:0000259" key="3">
    <source>
        <dbReference type="PROSITE" id="PS51228"/>
    </source>
</evidence>
<reference evidence="4" key="1">
    <citation type="submission" date="2021-04" db="EMBL/GenBank/DDBJ databases">
        <authorList>
            <person name="Chebbi M.A.C M."/>
        </authorList>
    </citation>
    <scope>NUCLEOTIDE SEQUENCE</scope>
</reference>
<dbReference type="InterPro" id="IPR014352">
    <property type="entry name" value="FERM/acyl-CoA-bd_prot_sf"/>
</dbReference>
<feature type="domain" description="ACB" evidence="3">
    <location>
        <begin position="3"/>
        <end position="88"/>
    </location>
</feature>
<dbReference type="InterPro" id="IPR000582">
    <property type="entry name" value="Acyl-CoA-binding_protein"/>
</dbReference>
<dbReference type="SUPFAM" id="SSF47027">
    <property type="entry name" value="Acyl-CoA binding protein"/>
    <property type="match status" value="1"/>
</dbReference>
<gene>
    <name evidence="4" type="ORF">HICCMSTLAB_LOCUS13633</name>
</gene>
<dbReference type="AlphaFoldDB" id="A0A8J2HU54"/>
<dbReference type="OrthoDB" id="346910at2759"/>
<dbReference type="Proteomes" id="UP000786811">
    <property type="component" value="Unassembled WGS sequence"/>
</dbReference>
<dbReference type="PRINTS" id="PR00689">
    <property type="entry name" value="ACOABINDINGP"/>
</dbReference>
<evidence type="ECO:0000256" key="2">
    <source>
        <dbReference type="ARBA" id="ARBA00023121"/>
    </source>
</evidence>
<dbReference type="EMBL" id="CAJNRD030001124">
    <property type="protein sequence ID" value="CAG5108997.1"/>
    <property type="molecule type" value="Genomic_DNA"/>
</dbReference>
<protein>
    <submittedName>
        <fullName evidence="4">Similar to Acyl-CoA-binding protein (Gossypium hirsutum)</fullName>
    </submittedName>
</protein>
<dbReference type="InterPro" id="IPR022408">
    <property type="entry name" value="Acyl-CoA-binding_prot_CS"/>
</dbReference>
<dbReference type="PROSITE" id="PS51228">
    <property type="entry name" value="ACB_2"/>
    <property type="match status" value="1"/>
</dbReference>
<dbReference type="GO" id="GO:0000062">
    <property type="term" value="F:fatty-acyl-CoA binding"/>
    <property type="evidence" value="ECO:0007669"/>
    <property type="project" value="InterPro"/>
</dbReference>
<sequence>MSVQEEFEKAAQEVKELASEPSNEDKLILYGLFKQATIGNCNIDKPGYFNLKDKAKWDAWNAKKGTSKEDAQKDYIKKVAQLIESIGKK</sequence>
<dbReference type="FunFam" id="1.20.80.10:FF:000010">
    <property type="entry name" value="Acyl-CoA-binding domain-containing protein 5"/>
    <property type="match status" value="1"/>
</dbReference>
<keyword evidence="5" id="KW-1185">Reference proteome</keyword>
<dbReference type="PROSITE" id="PS00880">
    <property type="entry name" value="ACB_1"/>
    <property type="match status" value="1"/>
</dbReference>
<dbReference type="Pfam" id="PF00887">
    <property type="entry name" value="ACBP"/>
    <property type="match status" value="1"/>
</dbReference>
<dbReference type="GO" id="GO:0006631">
    <property type="term" value="P:fatty acid metabolic process"/>
    <property type="evidence" value="ECO:0007669"/>
    <property type="project" value="TreeGrafter"/>
</dbReference>
<keyword evidence="2" id="KW-0446">Lipid-binding</keyword>